<gene>
    <name evidence="1" type="ORF">ENJ10_10035</name>
</gene>
<evidence type="ECO:0000313" key="1">
    <source>
        <dbReference type="EMBL" id="HED11017.1"/>
    </source>
</evidence>
<organism evidence="1">
    <name type="scientific">Caldithrix abyssi</name>
    <dbReference type="NCBI Taxonomy" id="187145"/>
    <lineage>
        <taxon>Bacteria</taxon>
        <taxon>Pseudomonadati</taxon>
        <taxon>Calditrichota</taxon>
        <taxon>Calditrichia</taxon>
        <taxon>Calditrichales</taxon>
        <taxon>Calditrichaceae</taxon>
        <taxon>Caldithrix</taxon>
    </lineage>
</organism>
<dbReference type="InterPro" id="IPR011990">
    <property type="entry name" value="TPR-like_helical_dom_sf"/>
</dbReference>
<dbReference type="EMBL" id="DRLD01000273">
    <property type="protein sequence ID" value="HED11017.1"/>
    <property type="molecule type" value="Genomic_DNA"/>
</dbReference>
<protein>
    <recommendedName>
        <fullName evidence="2">Curli production assembly/transport component CsgG</fullName>
    </recommendedName>
</protein>
<dbReference type="InterPro" id="IPR005534">
    <property type="entry name" value="Curli_assmbl/transp-comp_CsgG"/>
</dbReference>
<name>A0A7V1LNZ5_CALAY</name>
<accession>A0A7V1LNZ5</accession>
<evidence type="ECO:0008006" key="2">
    <source>
        <dbReference type="Google" id="ProtNLM"/>
    </source>
</evidence>
<comment type="caution">
    <text evidence="1">The sequence shown here is derived from an EMBL/GenBank/DDBJ whole genome shotgun (WGS) entry which is preliminary data.</text>
</comment>
<dbReference type="Gene3D" id="1.25.40.10">
    <property type="entry name" value="Tetratricopeptide repeat domain"/>
    <property type="match status" value="1"/>
</dbReference>
<dbReference type="AlphaFoldDB" id="A0A7V1LNZ5"/>
<reference evidence="1" key="1">
    <citation type="journal article" date="2020" name="mSystems">
        <title>Genome- and Community-Level Interaction Insights into Carbon Utilization and Element Cycling Functions of Hydrothermarchaeota in Hydrothermal Sediment.</title>
        <authorList>
            <person name="Zhou Z."/>
            <person name="Liu Y."/>
            <person name="Xu W."/>
            <person name="Pan J."/>
            <person name="Luo Z.H."/>
            <person name="Li M."/>
        </authorList>
    </citation>
    <scope>NUCLEOTIDE SEQUENCE [LARGE SCALE GENOMIC DNA]</scope>
    <source>
        <strain evidence="1">HyVt-456</strain>
    </source>
</reference>
<proteinExistence type="predicted"/>
<dbReference type="Pfam" id="PF03783">
    <property type="entry name" value="CsgG"/>
    <property type="match status" value="1"/>
</dbReference>
<dbReference type="Proteomes" id="UP000886005">
    <property type="component" value="Unassembled WGS sequence"/>
</dbReference>
<dbReference type="SUPFAM" id="SSF48452">
    <property type="entry name" value="TPR-like"/>
    <property type="match status" value="1"/>
</dbReference>
<sequence>MKTKVILLSFILAVSLTAGEQWFRLYKQGVEAVQNGRYKVAVAKLTAAIKAKDRETKKIRTYGMHFIEYFPHRELGIAYYNLGKKKLALRHLMRSMKAEPTARARAYLNKLKGIVEDVTEEAPVAKVEKKKEPERRKKAENTKIKLVGERLGLAILPFENKGASRDLGDIVLDKMITALVNKERFKILERAQLEKILEEQQLGQTGIIDINTAARIGKGIGVDAMILGSVAVAQNGSVSIDARVIDTESAKIIVAQDAYSRSASVQSVKEATQNLANRITENLPLLQGFVIQTPGNGQVMLDIGRLAGLRKGMKCIVYKEGKEIKHPVTGEVLGKETSILATIIIEEVYDKYATARVSDKIKGSVSVGDRFITK</sequence>
<dbReference type="GO" id="GO:0030288">
    <property type="term" value="C:outer membrane-bounded periplasmic space"/>
    <property type="evidence" value="ECO:0007669"/>
    <property type="project" value="InterPro"/>
</dbReference>
<dbReference type="Gene3D" id="3.40.50.10610">
    <property type="entry name" value="ABC-type transport auxiliary lipoprotein component"/>
    <property type="match status" value="1"/>
</dbReference>